<dbReference type="InterPro" id="IPR006094">
    <property type="entry name" value="Oxid_FAD_bind_N"/>
</dbReference>
<keyword evidence="6" id="KW-1185">Reference proteome</keyword>
<dbReference type="SUPFAM" id="SSF56176">
    <property type="entry name" value="FAD-binding/transporter-associated domain-like"/>
    <property type="match status" value="1"/>
</dbReference>
<feature type="domain" description="FAD-binding PCMH-type" evidence="4">
    <location>
        <begin position="124"/>
        <end position="310"/>
    </location>
</feature>
<dbReference type="Gene3D" id="3.30.465.10">
    <property type="match status" value="1"/>
</dbReference>
<dbReference type="GO" id="GO:0016491">
    <property type="term" value="F:oxidoreductase activity"/>
    <property type="evidence" value="ECO:0007669"/>
    <property type="project" value="UniProtKB-KW"/>
</dbReference>
<name>A0A9P8UMS3_9PEZI</name>
<dbReference type="GeneID" id="70124899"/>
<reference evidence="5" key="1">
    <citation type="journal article" date="2021" name="Nat. Commun.">
        <title>Genetic determinants of endophytism in the Arabidopsis root mycobiome.</title>
        <authorList>
            <person name="Mesny F."/>
            <person name="Miyauchi S."/>
            <person name="Thiergart T."/>
            <person name="Pickel B."/>
            <person name="Atanasova L."/>
            <person name="Karlsson M."/>
            <person name="Huettel B."/>
            <person name="Barry K.W."/>
            <person name="Haridas S."/>
            <person name="Chen C."/>
            <person name="Bauer D."/>
            <person name="Andreopoulos W."/>
            <person name="Pangilinan J."/>
            <person name="LaButti K."/>
            <person name="Riley R."/>
            <person name="Lipzen A."/>
            <person name="Clum A."/>
            <person name="Drula E."/>
            <person name="Henrissat B."/>
            <person name="Kohler A."/>
            <person name="Grigoriev I.V."/>
            <person name="Martin F.M."/>
            <person name="Hacquard S."/>
        </authorList>
    </citation>
    <scope>NUCLEOTIDE SEQUENCE</scope>
    <source>
        <strain evidence="5">MPI-SDFR-AT-0073</strain>
    </source>
</reference>
<evidence type="ECO:0000256" key="2">
    <source>
        <dbReference type="ARBA" id="ARBA00023002"/>
    </source>
</evidence>
<gene>
    <name evidence="5" type="ORF">BKA67DRAFT_290026</name>
</gene>
<dbReference type="AlphaFoldDB" id="A0A9P8UMS3"/>
<dbReference type="PANTHER" id="PTHR13878:SF91">
    <property type="entry name" value="FAD BINDING DOMAIN PROTEIN (AFU_ORTHOLOGUE AFUA_6G12070)-RELATED"/>
    <property type="match status" value="1"/>
</dbReference>
<keyword evidence="2" id="KW-0560">Oxidoreductase</keyword>
<evidence type="ECO:0000256" key="1">
    <source>
        <dbReference type="ARBA" id="ARBA00005466"/>
    </source>
</evidence>
<dbReference type="EMBL" id="JAGPXC010000004">
    <property type="protein sequence ID" value="KAH6654832.1"/>
    <property type="molecule type" value="Genomic_DNA"/>
</dbReference>
<dbReference type="OrthoDB" id="9983560at2759"/>
<evidence type="ECO:0000313" key="6">
    <source>
        <dbReference type="Proteomes" id="UP000758603"/>
    </source>
</evidence>
<dbReference type="PROSITE" id="PS51387">
    <property type="entry name" value="FAD_PCMH"/>
    <property type="match status" value="1"/>
</dbReference>
<keyword evidence="3" id="KW-0732">Signal</keyword>
<evidence type="ECO:0000259" key="4">
    <source>
        <dbReference type="PROSITE" id="PS51387"/>
    </source>
</evidence>
<sequence length="600" mass="64426">MQSLVSFVAVAALMCGLSTAQNCRCAPTDPCWPAAPEWDSLNATVAGRLIKSVPPGAVCYRARPEYNETACQAVIAGWSTSVWHSSNPVSIPAPAMANDSCNPIYPNGTSVTGDVYAGDRGCDIGLYPPYVVNATEVAHIKAALKFVKKWNLRLNIKNTGHNGAGRNIGYGSLSIWTHNLKKIEFNEKFSLSGNCSLSANATQLMAITVGAGVQDGELYTAAAKDNVVTVGGTSMDVGVVGWATGGGHGTLTGQYGQGADNIIEATLVTADGDLLTANQCQNADIFWAIRGGGGGTFGVITSVTMKAYTMPSVNLMGLNISAKNGTTSKQWFKLVADIHKLMPAAQDAGLSGYWTMGGDPTWSIAFSMFQYNKDNTTAEKVQQPFIDLLHASNATVTYSITKFNSPSWFQLMSLLPAAESAGTLKEITASRFITRKTVLENQDAFIQTLEAVGPKNPGTLDGKPNFSMSGTMTASKIPVDNALNPAWRDAAVHVITSRKWNDAVDRAQAAELVYDMTYNKLNLLRQLEPASGCYLNEANTMEPGWQWSFFGSNYGRLRQIKDKYDPTGVFWCPQCVGSENWVQTRDGLLCEGYNPLAAGK</sequence>
<dbReference type="InterPro" id="IPR050432">
    <property type="entry name" value="FAD-linked_Oxidoreductases_BP"/>
</dbReference>
<dbReference type="Pfam" id="PF08031">
    <property type="entry name" value="BBE"/>
    <property type="match status" value="1"/>
</dbReference>
<comment type="similarity">
    <text evidence="1">Belongs to the oxygen-dependent FAD-linked oxidoreductase family.</text>
</comment>
<feature type="chain" id="PRO_5040363970" description="FAD-binding PCMH-type domain-containing protein" evidence="3">
    <location>
        <begin position="21"/>
        <end position="600"/>
    </location>
</feature>
<comment type="caution">
    <text evidence="5">The sequence shown here is derived from an EMBL/GenBank/DDBJ whole genome shotgun (WGS) entry which is preliminary data.</text>
</comment>
<dbReference type="InterPro" id="IPR012951">
    <property type="entry name" value="BBE"/>
</dbReference>
<dbReference type="Proteomes" id="UP000758603">
    <property type="component" value="Unassembled WGS sequence"/>
</dbReference>
<dbReference type="Pfam" id="PF01565">
    <property type="entry name" value="FAD_binding_4"/>
    <property type="match status" value="1"/>
</dbReference>
<dbReference type="Gene3D" id="3.40.462.20">
    <property type="match status" value="1"/>
</dbReference>
<dbReference type="InterPro" id="IPR036318">
    <property type="entry name" value="FAD-bd_PCMH-like_sf"/>
</dbReference>
<proteinExistence type="inferred from homology"/>
<feature type="signal peptide" evidence="3">
    <location>
        <begin position="1"/>
        <end position="20"/>
    </location>
</feature>
<organism evidence="5 6">
    <name type="scientific">Truncatella angustata</name>
    <dbReference type="NCBI Taxonomy" id="152316"/>
    <lineage>
        <taxon>Eukaryota</taxon>
        <taxon>Fungi</taxon>
        <taxon>Dikarya</taxon>
        <taxon>Ascomycota</taxon>
        <taxon>Pezizomycotina</taxon>
        <taxon>Sordariomycetes</taxon>
        <taxon>Xylariomycetidae</taxon>
        <taxon>Amphisphaeriales</taxon>
        <taxon>Sporocadaceae</taxon>
        <taxon>Truncatella</taxon>
    </lineage>
</organism>
<dbReference type="GO" id="GO:0071949">
    <property type="term" value="F:FAD binding"/>
    <property type="evidence" value="ECO:0007669"/>
    <property type="project" value="InterPro"/>
</dbReference>
<dbReference type="InterPro" id="IPR016166">
    <property type="entry name" value="FAD-bd_PCMH"/>
</dbReference>
<evidence type="ECO:0000256" key="3">
    <source>
        <dbReference type="SAM" id="SignalP"/>
    </source>
</evidence>
<protein>
    <recommendedName>
        <fullName evidence="4">FAD-binding PCMH-type domain-containing protein</fullName>
    </recommendedName>
</protein>
<evidence type="ECO:0000313" key="5">
    <source>
        <dbReference type="EMBL" id="KAH6654832.1"/>
    </source>
</evidence>
<dbReference type="InterPro" id="IPR016169">
    <property type="entry name" value="FAD-bd_PCMH_sub2"/>
</dbReference>
<accession>A0A9P8UMS3</accession>
<dbReference type="RefSeq" id="XP_045959102.1">
    <property type="nucleotide sequence ID" value="XM_046096006.1"/>
</dbReference>
<dbReference type="PANTHER" id="PTHR13878">
    <property type="entry name" value="GULONOLACTONE OXIDASE"/>
    <property type="match status" value="1"/>
</dbReference>